<dbReference type="EMBL" id="JBBAYM010000035">
    <property type="protein sequence ID" value="MEI5615263.1"/>
    <property type="molecule type" value="Genomic_DNA"/>
</dbReference>
<feature type="coiled-coil region" evidence="1">
    <location>
        <begin position="87"/>
        <end position="124"/>
    </location>
</feature>
<name>A0ABU8GQ12_9ACTN</name>
<organism evidence="2 3">
    <name type="scientific">Streptomyces brasiliscabiei</name>
    <dbReference type="NCBI Taxonomy" id="2736302"/>
    <lineage>
        <taxon>Bacteria</taxon>
        <taxon>Bacillati</taxon>
        <taxon>Actinomycetota</taxon>
        <taxon>Actinomycetes</taxon>
        <taxon>Kitasatosporales</taxon>
        <taxon>Streptomycetaceae</taxon>
        <taxon>Streptomyces</taxon>
    </lineage>
</organism>
<keyword evidence="1" id="KW-0175">Coiled coil</keyword>
<accession>A0ABU8GQ12</accession>
<protein>
    <submittedName>
        <fullName evidence="2">Uncharacterized protein</fullName>
    </submittedName>
</protein>
<evidence type="ECO:0000313" key="2">
    <source>
        <dbReference type="EMBL" id="MEI5615263.1"/>
    </source>
</evidence>
<evidence type="ECO:0000313" key="3">
    <source>
        <dbReference type="Proteomes" id="UP001365781"/>
    </source>
</evidence>
<reference evidence="2 3" key="1">
    <citation type="submission" date="2024-03" db="EMBL/GenBank/DDBJ databases">
        <title>First Report of Pectobacterium brasiliscabiei causing potato scab in china.</title>
        <authorList>
            <person name="Handique U."/>
        </authorList>
    </citation>
    <scope>NUCLEOTIDE SEQUENCE [LARGE SCALE GENOMIC DNA]</scope>
    <source>
        <strain evidence="2 3">ZRIMU1503</strain>
    </source>
</reference>
<dbReference type="Proteomes" id="UP001365781">
    <property type="component" value="Unassembled WGS sequence"/>
</dbReference>
<evidence type="ECO:0000256" key="1">
    <source>
        <dbReference type="SAM" id="Coils"/>
    </source>
</evidence>
<proteinExistence type="predicted"/>
<comment type="caution">
    <text evidence="2">The sequence shown here is derived from an EMBL/GenBank/DDBJ whole genome shotgun (WGS) entry which is preliminary data.</text>
</comment>
<sequence>MSSSAPRATALTREELDDLRARAVREAGPFVDPRVQAAFRVHGAEWAAEILGRPYGGPYALTWPELYLLHLAVQAEPTPPPPPLATAARAARELEEGNARRVAAEEAARREAEWRELVDALQAAGVRVEVRHNYTSARHLELYTQGADHVCLLDALHVGRLHRDAGAALCHTPSNARNLAYLEPTTDGRLPSCRTCLRTMRSAARRLIP</sequence>
<gene>
    <name evidence="2" type="ORF">WB403_39700</name>
</gene>
<keyword evidence="3" id="KW-1185">Reference proteome</keyword>
<dbReference type="RefSeq" id="WP_336558626.1">
    <property type="nucleotide sequence ID" value="NZ_JBBAYL010000024.1"/>
</dbReference>